<gene>
    <name evidence="2" type="ORF">EEJ42_01455</name>
</gene>
<evidence type="ECO:0000313" key="2">
    <source>
        <dbReference type="EMBL" id="RNG38175.1"/>
    </source>
</evidence>
<name>A0A3M8XBI6_9ACTN</name>
<dbReference type="Pfam" id="PF12697">
    <property type="entry name" value="Abhydrolase_6"/>
    <property type="match status" value="1"/>
</dbReference>
<keyword evidence="2" id="KW-0378">Hydrolase</keyword>
<proteinExistence type="predicted"/>
<organism evidence="2 3">
    <name type="scientific">Streptomyces botrytidirepellens</name>
    <dbReference type="NCBI Taxonomy" id="2486417"/>
    <lineage>
        <taxon>Bacteria</taxon>
        <taxon>Bacillati</taxon>
        <taxon>Actinomycetota</taxon>
        <taxon>Actinomycetes</taxon>
        <taxon>Kitasatosporales</taxon>
        <taxon>Streptomycetaceae</taxon>
        <taxon>Streptomyces</taxon>
    </lineage>
</organism>
<dbReference type="EMBL" id="RIBZ01000027">
    <property type="protein sequence ID" value="RNG38175.1"/>
    <property type="molecule type" value="Genomic_DNA"/>
</dbReference>
<comment type="caution">
    <text evidence="2">The sequence shown here is derived from an EMBL/GenBank/DDBJ whole genome shotgun (WGS) entry which is preliminary data.</text>
</comment>
<accession>A0A3M8XBI6</accession>
<dbReference type="RefSeq" id="WP_123098220.1">
    <property type="nucleotide sequence ID" value="NZ_RIBZ01000027.1"/>
</dbReference>
<dbReference type="PANTHER" id="PTHR43194">
    <property type="entry name" value="HYDROLASE ALPHA/BETA FOLD FAMILY"/>
    <property type="match status" value="1"/>
</dbReference>
<dbReference type="GO" id="GO:0016787">
    <property type="term" value="F:hydrolase activity"/>
    <property type="evidence" value="ECO:0007669"/>
    <property type="project" value="UniProtKB-KW"/>
</dbReference>
<dbReference type="AlphaFoldDB" id="A0A3M8XBI6"/>
<dbReference type="InterPro" id="IPR029058">
    <property type="entry name" value="AB_hydrolase_fold"/>
</dbReference>
<dbReference type="PANTHER" id="PTHR43194:SF2">
    <property type="entry name" value="PEROXISOMAL MEMBRANE PROTEIN LPX1"/>
    <property type="match status" value="1"/>
</dbReference>
<protein>
    <submittedName>
        <fullName evidence="2">Alpha/beta hydrolase</fullName>
    </submittedName>
</protein>
<sequence>MTAHAPRQAHVTSTDGTKIAVTITGQGRPLVVSPGALNAAQDWQVLADLLAPRFATYAIDRRGRGASGDNGEHTIQREADDIAAVLGLAGPDAILLGHSYGVLVTLAHALHQPPAAFILYEPPIPLGGPVGGDAIAPFEEAVQAGDLDRALTLGLRNFLRFPEEAIEEFRQTPFWAIRASMTPTWAREMRAMDRFGDDLARFAALGIPTLLVIGELSPRWLTDVSRRLHQALPDARLVEIPGEAHDAFLTGPHALADAIAAFAGGLPCLLKPLREQG</sequence>
<evidence type="ECO:0000313" key="3">
    <source>
        <dbReference type="Proteomes" id="UP000275401"/>
    </source>
</evidence>
<dbReference type="InterPro" id="IPR000073">
    <property type="entry name" value="AB_hydrolase_1"/>
</dbReference>
<feature type="domain" description="AB hydrolase-1" evidence="1">
    <location>
        <begin position="31"/>
        <end position="258"/>
    </location>
</feature>
<dbReference type="InterPro" id="IPR050228">
    <property type="entry name" value="Carboxylesterase_BioH"/>
</dbReference>
<reference evidence="2 3" key="1">
    <citation type="submission" date="2018-11" db="EMBL/GenBank/DDBJ databases">
        <title>The Potential of Streptomyces as Biocontrol Agents against the Tomato grey mould, Botrytis cinerea (Gray mold) Frontiers in Microbiology.</title>
        <authorList>
            <person name="Li D."/>
        </authorList>
    </citation>
    <scope>NUCLEOTIDE SEQUENCE [LARGE SCALE GENOMIC DNA]</scope>
    <source>
        <strain evidence="2 3">NEAU-LD23</strain>
    </source>
</reference>
<evidence type="ECO:0000259" key="1">
    <source>
        <dbReference type="Pfam" id="PF12697"/>
    </source>
</evidence>
<dbReference type="Proteomes" id="UP000275401">
    <property type="component" value="Unassembled WGS sequence"/>
</dbReference>
<keyword evidence="3" id="KW-1185">Reference proteome</keyword>
<dbReference type="SUPFAM" id="SSF53474">
    <property type="entry name" value="alpha/beta-Hydrolases"/>
    <property type="match status" value="1"/>
</dbReference>
<dbReference type="Gene3D" id="3.40.50.1820">
    <property type="entry name" value="alpha/beta hydrolase"/>
    <property type="match status" value="1"/>
</dbReference>